<reference evidence="1 2" key="1">
    <citation type="journal article" date="2016" name="Nat. Commun.">
        <title>Thousands of microbial genomes shed light on interconnected biogeochemical processes in an aquifer system.</title>
        <authorList>
            <person name="Anantharaman K."/>
            <person name="Brown C.T."/>
            <person name="Hug L.A."/>
            <person name="Sharon I."/>
            <person name="Castelle C.J."/>
            <person name="Probst A.J."/>
            <person name="Thomas B.C."/>
            <person name="Singh A."/>
            <person name="Wilkins M.J."/>
            <person name="Karaoz U."/>
            <person name="Brodie E.L."/>
            <person name="Williams K.H."/>
            <person name="Hubbard S.S."/>
            <person name="Banfield J.F."/>
        </authorList>
    </citation>
    <scope>NUCLEOTIDE SEQUENCE [LARGE SCALE GENOMIC DNA]</scope>
</reference>
<dbReference type="STRING" id="1802624.A2982_03880"/>
<dbReference type="AlphaFoldDB" id="A0A1F4V3W4"/>
<name>A0A1F4V3W4_UNCKA</name>
<protein>
    <submittedName>
        <fullName evidence="1">Uncharacterized protein</fullName>
    </submittedName>
</protein>
<proteinExistence type="predicted"/>
<comment type="caution">
    <text evidence="1">The sequence shown here is derived from an EMBL/GenBank/DDBJ whole genome shotgun (WGS) entry which is preliminary data.</text>
</comment>
<gene>
    <name evidence="1" type="ORF">A2982_03880</name>
</gene>
<dbReference type="Proteomes" id="UP000178771">
    <property type="component" value="Unassembled WGS sequence"/>
</dbReference>
<evidence type="ECO:0000313" key="1">
    <source>
        <dbReference type="EMBL" id="OGC51839.1"/>
    </source>
</evidence>
<sequence length="114" mass="12627">MTEEVGETKILPTEQWGVEVSVYPIPENWGVACQQSQLVYKPTARDLPKRAVCATRFIRSGFSGNYYASACDLDDCPVLQASMMQEGFQKILLEDANKRAPARVTSIAAKSRTP</sequence>
<accession>A0A1F4V3W4</accession>
<organism evidence="1 2">
    <name type="scientific">candidate division WWE3 bacterium RIFCSPLOWO2_01_FULL_39_13</name>
    <dbReference type="NCBI Taxonomy" id="1802624"/>
    <lineage>
        <taxon>Bacteria</taxon>
        <taxon>Katanobacteria</taxon>
    </lineage>
</organism>
<dbReference type="EMBL" id="MEVH01000012">
    <property type="protein sequence ID" value="OGC51839.1"/>
    <property type="molecule type" value="Genomic_DNA"/>
</dbReference>
<evidence type="ECO:0000313" key="2">
    <source>
        <dbReference type="Proteomes" id="UP000178771"/>
    </source>
</evidence>